<dbReference type="InterPro" id="IPR016181">
    <property type="entry name" value="Acyl_CoA_acyltransferase"/>
</dbReference>
<keyword evidence="2" id="KW-0808">Transferase</keyword>
<dbReference type="EMBL" id="FNJJ01000014">
    <property type="protein sequence ID" value="SDQ01632.1"/>
    <property type="molecule type" value="Genomic_DNA"/>
</dbReference>
<feature type="domain" description="N-acetyltransferase" evidence="1">
    <location>
        <begin position="1"/>
        <end position="142"/>
    </location>
</feature>
<dbReference type="InterPro" id="IPR000182">
    <property type="entry name" value="GNAT_dom"/>
</dbReference>
<dbReference type="SUPFAM" id="SSF55729">
    <property type="entry name" value="Acyl-CoA N-acyltransferases (Nat)"/>
    <property type="match status" value="1"/>
</dbReference>
<dbReference type="InterPro" id="IPR039143">
    <property type="entry name" value="GNPNAT1-like"/>
</dbReference>
<dbReference type="Pfam" id="PF00583">
    <property type="entry name" value="Acetyltransf_1"/>
    <property type="match status" value="1"/>
</dbReference>
<protein>
    <submittedName>
        <fullName evidence="2">Predicted N-acyltransferase, GNAT family</fullName>
    </submittedName>
</protein>
<dbReference type="PANTHER" id="PTHR13355">
    <property type="entry name" value="GLUCOSAMINE 6-PHOSPHATE N-ACETYLTRANSFERASE"/>
    <property type="match status" value="1"/>
</dbReference>
<gene>
    <name evidence="2" type="ORF">SAMN05216213_114116</name>
</gene>
<dbReference type="RefSeq" id="WP_090433643.1">
    <property type="nucleotide sequence ID" value="NZ_FNJJ01000014.1"/>
</dbReference>
<evidence type="ECO:0000259" key="1">
    <source>
        <dbReference type="PROSITE" id="PS51186"/>
    </source>
</evidence>
<organism evidence="2 3">
    <name type="scientific">Ectopseudomonas guguanensis</name>
    <dbReference type="NCBI Taxonomy" id="1198456"/>
    <lineage>
        <taxon>Bacteria</taxon>
        <taxon>Pseudomonadati</taxon>
        <taxon>Pseudomonadota</taxon>
        <taxon>Gammaproteobacteria</taxon>
        <taxon>Pseudomonadales</taxon>
        <taxon>Pseudomonadaceae</taxon>
        <taxon>Ectopseudomonas</taxon>
    </lineage>
</organism>
<evidence type="ECO:0000313" key="3">
    <source>
        <dbReference type="Proteomes" id="UP000199460"/>
    </source>
</evidence>
<dbReference type="Proteomes" id="UP000199460">
    <property type="component" value="Unassembled WGS sequence"/>
</dbReference>
<name>A0A1H0XFE5_9GAMM</name>
<evidence type="ECO:0000313" key="2">
    <source>
        <dbReference type="EMBL" id="SDQ01632.1"/>
    </source>
</evidence>
<dbReference type="PANTHER" id="PTHR13355:SF11">
    <property type="entry name" value="GLUCOSAMINE 6-PHOSPHATE N-ACETYLTRANSFERASE"/>
    <property type="match status" value="1"/>
</dbReference>
<proteinExistence type="predicted"/>
<keyword evidence="3" id="KW-1185">Reference proteome</keyword>
<accession>A0A1H0XFE5</accession>
<dbReference type="OrthoDB" id="9796171at2"/>
<keyword evidence="2" id="KW-0012">Acyltransferase</keyword>
<dbReference type="PROSITE" id="PS51186">
    <property type="entry name" value="GNAT"/>
    <property type="match status" value="1"/>
</dbReference>
<dbReference type="AlphaFoldDB" id="A0A1H0XFE5"/>
<dbReference type="Gene3D" id="3.40.630.30">
    <property type="match status" value="1"/>
</dbReference>
<sequence>MEVHIGNDPELIRLAQGIRHQVFTREQRIPAELDLDGLDEASFHALATEQGEPIATARLTVKEDGSSTMARVAVSEVYRGAGVASAVVQALLQHAQNIGVTSIELHAHSHLKGYYEKFGFEFIKEVEIVGEHQLIEMRRQLARS</sequence>
<reference evidence="3" key="1">
    <citation type="submission" date="2016-10" db="EMBL/GenBank/DDBJ databases">
        <authorList>
            <person name="Varghese N."/>
            <person name="Submissions S."/>
        </authorList>
    </citation>
    <scope>NUCLEOTIDE SEQUENCE [LARGE SCALE GENOMIC DNA]</scope>
    <source>
        <strain evidence="3">JCM 18416</strain>
    </source>
</reference>
<dbReference type="GeneID" id="300933590"/>
<dbReference type="CDD" id="cd04301">
    <property type="entry name" value="NAT_SF"/>
    <property type="match status" value="1"/>
</dbReference>
<dbReference type="GO" id="GO:0004343">
    <property type="term" value="F:glucosamine 6-phosphate N-acetyltransferase activity"/>
    <property type="evidence" value="ECO:0007669"/>
    <property type="project" value="TreeGrafter"/>
</dbReference>